<dbReference type="PANTHER" id="PTHR43767:SF1">
    <property type="entry name" value="NONRIBOSOMAL PEPTIDE SYNTHASE PES1 (EUROFUNG)-RELATED"/>
    <property type="match status" value="1"/>
</dbReference>
<reference evidence="3 4" key="1">
    <citation type="submission" date="2018-11" db="EMBL/GenBank/DDBJ databases">
        <title>Phylogenetic determinants of toxin gene distribution in genomes of Brevibacillus laterosporus.</title>
        <authorList>
            <person name="Glare T.R."/>
            <person name="Durrant A."/>
            <person name="Berry C."/>
            <person name="Palma L."/>
            <person name="Ormskirk M."/>
            <person name="Cox M.O."/>
        </authorList>
    </citation>
    <scope>NUCLEOTIDE SEQUENCE [LARGE SCALE GENOMIC DNA]</scope>
    <source>
        <strain evidence="3 4">1821L</strain>
    </source>
</reference>
<evidence type="ECO:0000313" key="4">
    <source>
        <dbReference type="Proteomes" id="UP000319432"/>
    </source>
</evidence>
<dbReference type="Pfam" id="PF00501">
    <property type="entry name" value="AMP-binding"/>
    <property type="match status" value="1"/>
</dbReference>
<dbReference type="GO" id="GO:0016878">
    <property type="term" value="F:acid-thiol ligase activity"/>
    <property type="evidence" value="ECO:0007669"/>
    <property type="project" value="UniProtKB-ARBA"/>
</dbReference>
<protein>
    <submittedName>
        <fullName evidence="3">Long-chain fatty acid--CoA ligase</fullName>
    </submittedName>
</protein>
<dbReference type="SUPFAM" id="SSF56801">
    <property type="entry name" value="Acetyl-CoA synthetase-like"/>
    <property type="match status" value="1"/>
</dbReference>
<dbReference type="InterPro" id="IPR025110">
    <property type="entry name" value="AMP-bd_C"/>
</dbReference>
<dbReference type="Pfam" id="PF13193">
    <property type="entry name" value="AMP-binding_C"/>
    <property type="match status" value="1"/>
</dbReference>
<dbReference type="Gene3D" id="3.30.300.30">
    <property type="match status" value="1"/>
</dbReference>
<gene>
    <name evidence="3" type="ORF">EEL30_20620</name>
</gene>
<dbReference type="InterPro" id="IPR042099">
    <property type="entry name" value="ANL_N_sf"/>
</dbReference>
<evidence type="ECO:0000259" key="1">
    <source>
        <dbReference type="Pfam" id="PF00501"/>
    </source>
</evidence>
<dbReference type="InterPro" id="IPR045851">
    <property type="entry name" value="AMP-bd_C_sf"/>
</dbReference>
<name>A0A502J1U6_BRELA</name>
<feature type="domain" description="AMP-binding enzyme C-terminal" evidence="2">
    <location>
        <begin position="413"/>
        <end position="487"/>
    </location>
</feature>
<keyword evidence="4" id="KW-1185">Reference proteome</keyword>
<dbReference type="PANTHER" id="PTHR43767">
    <property type="entry name" value="LONG-CHAIN-FATTY-ACID--COA LIGASE"/>
    <property type="match status" value="1"/>
</dbReference>
<evidence type="ECO:0000259" key="2">
    <source>
        <dbReference type="Pfam" id="PF13193"/>
    </source>
</evidence>
<feature type="domain" description="AMP-dependent synthetase/ligase" evidence="1">
    <location>
        <begin position="11"/>
        <end position="363"/>
    </location>
</feature>
<evidence type="ECO:0000313" key="3">
    <source>
        <dbReference type="EMBL" id="QDX94476.1"/>
    </source>
</evidence>
<dbReference type="InterPro" id="IPR050237">
    <property type="entry name" value="ATP-dep_AMP-bd_enzyme"/>
</dbReference>
<dbReference type="Proteomes" id="UP000319432">
    <property type="component" value="Chromosome"/>
</dbReference>
<dbReference type="InterPro" id="IPR000873">
    <property type="entry name" value="AMP-dep_synth/lig_dom"/>
</dbReference>
<dbReference type="EMBL" id="CP033464">
    <property type="protein sequence ID" value="QDX94476.1"/>
    <property type="molecule type" value="Genomic_DNA"/>
</dbReference>
<dbReference type="AlphaFoldDB" id="A0A502J1U6"/>
<accession>A0A502J1U6</accession>
<keyword evidence="3" id="KW-0436">Ligase</keyword>
<dbReference type="OrthoDB" id="9757771at2"/>
<proteinExistence type="predicted"/>
<dbReference type="PROSITE" id="PS00455">
    <property type="entry name" value="AMP_BINDING"/>
    <property type="match status" value="1"/>
</dbReference>
<sequence>MYSLQEILKLRAELTPNLEALVSGPIRYSFQIYYERVNQLAHYLLELGLKKGDRVAILCKNNHPYPTIMMAALKIGAIVVPLNLHYSFYELEGIVKSSQPKILFYDQEFGEVLPDMQLIPFFILVGAGIDTSTTFDEIFTGRYPATEPSVTVSESDTAFYMFTSGTTGNPKACELIHRAFSQSLKEVFSYSTSYKNERFLAVHHLYHLSSVYNMLYSIVSGTTMVFLSDLNPAKIWNMIDKEKITMMFAFPYVYTYMLQEFKRSQRKKTSLKIASTGGTKVPSILINHYNELGISMTAGYGCTEGLGISHYSPEMGLEKAESAGMIIPNVECKIVHPQTGEELSVGEIGEIAIKSPYVFKGYWKNPEATKKVLREGWLHTGDSGKLDEDGFLYILGRYKDVIVSGGRNVYPDQVEEVILQIPQVLEAAVIAVPDEVLGEIPRAYLVKEAGSILLEDKIHEYCKQRLASYKIPQIRFTNALPKNSLGKVLKKFLKEQALVMENKQ</sequence>
<organism evidence="3 4">
    <name type="scientific">Brevibacillus laterosporus</name>
    <name type="common">Bacillus laterosporus</name>
    <dbReference type="NCBI Taxonomy" id="1465"/>
    <lineage>
        <taxon>Bacteria</taxon>
        <taxon>Bacillati</taxon>
        <taxon>Bacillota</taxon>
        <taxon>Bacilli</taxon>
        <taxon>Bacillales</taxon>
        <taxon>Paenibacillaceae</taxon>
        <taxon>Brevibacillus</taxon>
    </lineage>
</organism>
<dbReference type="InterPro" id="IPR020845">
    <property type="entry name" value="AMP-binding_CS"/>
</dbReference>
<dbReference type="Gene3D" id="3.40.50.12780">
    <property type="entry name" value="N-terminal domain of ligase-like"/>
    <property type="match status" value="1"/>
</dbReference>